<dbReference type="GO" id="GO:0004467">
    <property type="term" value="F:long-chain fatty acid-CoA ligase activity"/>
    <property type="evidence" value="ECO:0007669"/>
    <property type="project" value="UniProtKB-EC"/>
</dbReference>
<proteinExistence type="inferred from homology"/>
<dbReference type="Gene3D" id="3.40.50.12780">
    <property type="entry name" value="N-terminal domain of ligase-like"/>
    <property type="match status" value="1"/>
</dbReference>
<keyword evidence="2 5" id="KW-0436">Ligase</keyword>
<evidence type="ECO:0000259" key="3">
    <source>
        <dbReference type="Pfam" id="PF00501"/>
    </source>
</evidence>
<protein>
    <submittedName>
        <fullName evidence="5">Long-chain-fatty-acid--CoA ligase</fullName>
        <ecNumber evidence="5">6.2.1.3</ecNumber>
    </submittedName>
</protein>
<dbReference type="InterPro" id="IPR042099">
    <property type="entry name" value="ANL_N_sf"/>
</dbReference>
<comment type="similarity">
    <text evidence="1">Belongs to the ATP-dependent AMP-binding enzyme family.</text>
</comment>
<reference evidence="5 6" key="1">
    <citation type="journal article" date="2015" name="Genome Biol. Evol.">
        <title>Characterization of Three Mycobacterium spp. with Potential Use in Bioremediation by Genome Sequencing and Comparative Genomics.</title>
        <authorList>
            <person name="Das S."/>
            <person name="Pettersson B.M."/>
            <person name="Behra P.R."/>
            <person name="Ramesh M."/>
            <person name="Dasgupta S."/>
            <person name="Bhattacharya A."/>
            <person name="Kirsebom L.A."/>
        </authorList>
    </citation>
    <scope>NUCLEOTIDE SEQUENCE [LARGE SCALE GENOMIC DNA]</scope>
    <source>
        <strain evidence="5 6">DSM 44075</strain>
    </source>
</reference>
<dbReference type="RefSeq" id="WP_048423242.1">
    <property type="nucleotide sequence ID" value="NZ_JYNU01000013.1"/>
</dbReference>
<evidence type="ECO:0000313" key="6">
    <source>
        <dbReference type="Proteomes" id="UP000036313"/>
    </source>
</evidence>
<dbReference type="InterPro" id="IPR000873">
    <property type="entry name" value="AMP-dep_synth/lig_dom"/>
</dbReference>
<dbReference type="EMBL" id="JYNU01000013">
    <property type="protein sequence ID" value="KMO76321.1"/>
    <property type="molecule type" value="Genomic_DNA"/>
</dbReference>
<gene>
    <name evidence="5" type="primary">lcfB_6</name>
    <name evidence="5" type="ORF">MOBUDSM44075_02313</name>
</gene>
<evidence type="ECO:0000313" key="5">
    <source>
        <dbReference type="EMBL" id="KMO76321.1"/>
    </source>
</evidence>
<sequence>MSSSEDLASPVLRPGGTAHLPADRTVPLVEHTVGQLLSLRASDFPDREAVVGMRHGSDVVTRLTYSELLDEANRAAVVLRTLVPSGGFVALWAPNVIEWTIIQYGAALAGVVLVALNPVLRDDELDYAVRHSGAAVLLHARVSRDYDLAAVAERVCANIPDVRRMSLDEFSARLPDDPTAVAAPADDPDAAVMLQYTSGTTGRPKGVLLTHRALINVAKLTVENAGIRFGAVCFNPLPLFHTAGCVIATLGPLWVTGVSILCQRFVPRQALSTLRDEGAEVLFYVPTLLAALLAEQRASAEPAPQLDVVMGGAANVPAQLIDGVSTTFGATVLNLYGQTELAPVLSMTRPQDDRDDRLTSVGRPLPQVECKIIDPDTGRTVGVGETGEICARGYQQFVEYLHDPAATARALDAEGFVRTGDLGTLDERGFLSVTGRLKELIIRGGENIAPAEVENAIGSHTDISDVVALGLPDERWGEIVAVACRLRPGAGPELRDDLIAYAKSRLPAYKVPARWFVVDEFPVTPTGKVQRFALRDAAAEQRLREI</sequence>
<dbReference type="SUPFAM" id="SSF56801">
    <property type="entry name" value="Acetyl-CoA synthetase-like"/>
    <property type="match status" value="1"/>
</dbReference>
<dbReference type="PROSITE" id="PS00455">
    <property type="entry name" value="AMP_BINDING"/>
    <property type="match status" value="1"/>
</dbReference>
<dbReference type="Proteomes" id="UP000036313">
    <property type="component" value="Unassembled WGS sequence"/>
</dbReference>
<evidence type="ECO:0000259" key="4">
    <source>
        <dbReference type="Pfam" id="PF13193"/>
    </source>
</evidence>
<dbReference type="InterPro" id="IPR020845">
    <property type="entry name" value="AMP-binding_CS"/>
</dbReference>
<dbReference type="InterPro" id="IPR025110">
    <property type="entry name" value="AMP-bd_C"/>
</dbReference>
<dbReference type="PANTHER" id="PTHR43201">
    <property type="entry name" value="ACYL-COA SYNTHETASE"/>
    <property type="match status" value="1"/>
</dbReference>
<name>A0A0J6YV32_9MYCO</name>
<dbReference type="Pfam" id="PF13193">
    <property type="entry name" value="AMP-binding_C"/>
    <property type="match status" value="1"/>
</dbReference>
<dbReference type="Gene3D" id="3.30.300.30">
    <property type="match status" value="1"/>
</dbReference>
<evidence type="ECO:0000256" key="1">
    <source>
        <dbReference type="ARBA" id="ARBA00006432"/>
    </source>
</evidence>
<evidence type="ECO:0000256" key="2">
    <source>
        <dbReference type="ARBA" id="ARBA00022598"/>
    </source>
</evidence>
<dbReference type="InterPro" id="IPR045851">
    <property type="entry name" value="AMP-bd_C_sf"/>
</dbReference>
<comment type="caution">
    <text evidence="5">The sequence shown here is derived from an EMBL/GenBank/DDBJ whole genome shotgun (WGS) entry which is preliminary data.</text>
</comment>
<dbReference type="Pfam" id="PF00501">
    <property type="entry name" value="AMP-binding"/>
    <property type="match status" value="1"/>
</dbReference>
<dbReference type="EC" id="6.2.1.3" evidence="5"/>
<feature type="domain" description="AMP-dependent synthetase/ligase" evidence="3">
    <location>
        <begin position="40"/>
        <end position="401"/>
    </location>
</feature>
<feature type="domain" description="AMP-binding enzyme C-terminal" evidence="4">
    <location>
        <begin position="452"/>
        <end position="528"/>
    </location>
</feature>
<dbReference type="PANTHER" id="PTHR43201:SF5">
    <property type="entry name" value="MEDIUM-CHAIN ACYL-COA LIGASE ACSF2, MITOCHONDRIAL"/>
    <property type="match status" value="1"/>
</dbReference>
<dbReference type="GO" id="GO:0031956">
    <property type="term" value="F:medium-chain fatty acid-CoA ligase activity"/>
    <property type="evidence" value="ECO:0007669"/>
    <property type="project" value="TreeGrafter"/>
</dbReference>
<organism evidence="5 6">
    <name type="scientific">Mycolicibacterium obuense</name>
    <dbReference type="NCBI Taxonomy" id="1807"/>
    <lineage>
        <taxon>Bacteria</taxon>
        <taxon>Bacillati</taxon>
        <taxon>Actinomycetota</taxon>
        <taxon>Actinomycetes</taxon>
        <taxon>Mycobacteriales</taxon>
        <taxon>Mycobacteriaceae</taxon>
        <taxon>Mycolicibacterium</taxon>
    </lineage>
</organism>
<dbReference type="PATRIC" id="fig|1807.14.peg.2334"/>
<dbReference type="AlphaFoldDB" id="A0A0J6YV32"/>
<accession>A0A0J6YV32</accession>